<gene>
    <name evidence="5" type="ORF">M0H32_09175</name>
</gene>
<dbReference type="PROSITE" id="PS51819">
    <property type="entry name" value="VOC"/>
    <property type="match status" value="1"/>
</dbReference>
<dbReference type="InterPro" id="IPR000335">
    <property type="entry name" value="Bleomycin-R"/>
</dbReference>
<dbReference type="SUPFAM" id="SSF54593">
    <property type="entry name" value="Glyoxalase/Bleomycin resistance protein/Dihydroxybiphenyl dioxygenase"/>
    <property type="match status" value="1"/>
</dbReference>
<evidence type="ECO:0000313" key="6">
    <source>
        <dbReference type="Proteomes" id="UP001431221"/>
    </source>
</evidence>
<evidence type="ECO:0000256" key="1">
    <source>
        <dbReference type="ARBA" id="ARBA00011051"/>
    </source>
</evidence>
<evidence type="ECO:0000256" key="2">
    <source>
        <dbReference type="ARBA" id="ARBA00021572"/>
    </source>
</evidence>
<dbReference type="InterPro" id="IPR029068">
    <property type="entry name" value="Glyas_Bleomycin-R_OHBP_Dase"/>
</dbReference>
<accession>A0ABT0GSW2</accession>
<dbReference type="InterPro" id="IPR004360">
    <property type="entry name" value="Glyas_Fos-R_dOase_dom"/>
</dbReference>
<organism evidence="5 6">
    <name type="scientific">Roseibium sediminicola</name>
    <dbReference type="NCBI Taxonomy" id="2933272"/>
    <lineage>
        <taxon>Bacteria</taxon>
        <taxon>Pseudomonadati</taxon>
        <taxon>Pseudomonadota</taxon>
        <taxon>Alphaproteobacteria</taxon>
        <taxon>Hyphomicrobiales</taxon>
        <taxon>Stappiaceae</taxon>
        <taxon>Roseibium</taxon>
    </lineage>
</organism>
<keyword evidence="6" id="KW-1185">Reference proteome</keyword>
<dbReference type="EMBL" id="JALNMJ010000005">
    <property type="protein sequence ID" value="MCK7612330.1"/>
    <property type="molecule type" value="Genomic_DNA"/>
</dbReference>
<feature type="domain" description="VOC" evidence="4">
    <location>
        <begin position="8"/>
        <end position="123"/>
    </location>
</feature>
<dbReference type="Pfam" id="PF00903">
    <property type="entry name" value="Glyoxalase"/>
    <property type="match status" value="1"/>
</dbReference>
<protein>
    <recommendedName>
        <fullName evidence="2">Bleomycin resistance protein</fullName>
    </recommendedName>
</protein>
<comment type="similarity">
    <text evidence="1">Belongs to the bleomycin resistance protein family.</text>
</comment>
<dbReference type="Proteomes" id="UP001431221">
    <property type="component" value="Unassembled WGS sequence"/>
</dbReference>
<dbReference type="Gene3D" id="3.10.180.10">
    <property type="entry name" value="2,3-Dihydroxybiphenyl 1,2-Dioxygenase, domain 1"/>
    <property type="match status" value="1"/>
</dbReference>
<proteinExistence type="inferred from homology"/>
<dbReference type="RefSeq" id="WP_248153279.1">
    <property type="nucleotide sequence ID" value="NZ_JALNMJ010000005.1"/>
</dbReference>
<evidence type="ECO:0000256" key="3">
    <source>
        <dbReference type="ARBA" id="ARBA00023251"/>
    </source>
</evidence>
<evidence type="ECO:0000259" key="4">
    <source>
        <dbReference type="PROSITE" id="PS51819"/>
    </source>
</evidence>
<sequence length="129" mass="14286">MPDPKPPQLAHIAPVLPVADLKASLAYYCGKLLFETRFEWADTEAEPARYAILCRDQVELHLSSGAARHPATAYCFVDGVDGYYAEVKAAGANITEALADQPWEMREFETKDLDGNVLMFGEHKSRIDG</sequence>
<evidence type="ECO:0000313" key="5">
    <source>
        <dbReference type="EMBL" id="MCK7612330.1"/>
    </source>
</evidence>
<dbReference type="CDD" id="cd08349">
    <property type="entry name" value="BLMA_like"/>
    <property type="match status" value="1"/>
</dbReference>
<name>A0ABT0GSW2_9HYPH</name>
<comment type="caution">
    <text evidence="5">The sequence shown here is derived from an EMBL/GenBank/DDBJ whole genome shotgun (WGS) entry which is preliminary data.</text>
</comment>
<reference evidence="5" key="1">
    <citation type="submission" date="2022-04" db="EMBL/GenBank/DDBJ databases">
        <title>Roseibium sp. CAU 1639 isolated from mud.</title>
        <authorList>
            <person name="Kim W."/>
        </authorList>
    </citation>
    <scope>NUCLEOTIDE SEQUENCE</scope>
    <source>
        <strain evidence="5">CAU 1639</strain>
    </source>
</reference>
<keyword evidence="3" id="KW-0046">Antibiotic resistance</keyword>
<dbReference type="InterPro" id="IPR037523">
    <property type="entry name" value="VOC_core"/>
</dbReference>